<evidence type="ECO:0008006" key="3">
    <source>
        <dbReference type="Google" id="ProtNLM"/>
    </source>
</evidence>
<protein>
    <recommendedName>
        <fullName evidence="3">Replication-relaxation</fullName>
    </recommendedName>
</protein>
<accession>A0A2S5GB74</accession>
<dbReference type="EMBL" id="PREZ01000004">
    <property type="protein sequence ID" value="PPA70171.1"/>
    <property type="molecule type" value="Genomic_DNA"/>
</dbReference>
<dbReference type="Pfam" id="PF13814">
    <property type="entry name" value="Replic_Relax"/>
    <property type="match status" value="1"/>
</dbReference>
<evidence type="ECO:0000313" key="1">
    <source>
        <dbReference type="EMBL" id="PPA70171.1"/>
    </source>
</evidence>
<organism evidence="1 2">
    <name type="scientific">Jeotgalibacillus proteolyticus</name>
    <dbReference type="NCBI Taxonomy" id="2082395"/>
    <lineage>
        <taxon>Bacteria</taxon>
        <taxon>Bacillati</taxon>
        <taxon>Bacillota</taxon>
        <taxon>Bacilli</taxon>
        <taxon>Bacillales</taxon>
        <taxon>Caryophanaceae</taxon>
        <taxon>Jeotgalibacillus</taxon>
    </lineage>
</organism>
<reference evidence="1 2" key="1">
    <citation type="submission" date="2018-02" db="EMBL/GenBank/DDBJ databases">
        <title>Jeotgalibacillus proteolyticum sp. nov. a protease producing bacterium isolated from ocean sediments of Laizhou Bay.</title>
        <authorList>
            <person name="Li Y."/>
        </authorList>
    </citation>
    <scope>NUCLEOTIDE SEQUENCE [LARGE SCALE GENOMIC DNA]</scope>
    <source>
        <strain evidence="1 2">22-7</strain>
    </source>
</reference>
<keyword evidence="2" id="KW-1185">Reference proteome</keyword>
<dbReference type="InterPro" id="IPR025855">
    <property type="entry name" value="Replic_Relax"/>
</dbReference>
<dbReference type="Proteomes" id="UP000239047">
    <property type="component" value="Unassembled WGS sequence"/>
</dbReference>
<proteinExistence type="predicted"/>
<comment type="caution">
    <text evidence="1">The sequence shown here is derived from an EMBL/GenBank/DDBJ whole genome shotgun (WGS) entry which is preliminary data.</text>
</comment>
<dbReference type="AlphaFoldDB" id="A0A2S5GB74"/>
<name>A0A2S5GB74_9BACL</name>
<evidence type="ECO:0000313" key="2">
    <source>
        <dbReference type="Proteomes" id="UP000239047"/>
    </source>
</evidence>
<sequence>MTVSRLQREENILLSLKKLHFLSRSQLQQLHRLGSVRNANRILKEMSDYLHSFRVNENVYYLSKEGRDRVDCDRVTRKTLQVEHYLMRNALYILFNCPHNWRNEVRLSIPSKVSVVADALYETTSNYYLIEIDHLQKMKSNRDKVAKYRQLIELNVFKKTPVLVWVTTTEYRKKELIRLCEGLQVRIYLAKDLL</sequence>
<dbReference type="OrthoDB" id="2601083at2"/>
<gene>
    <name evidence="1" type="ORF">C4B60_11330</name>
</gene>